<reference evidence="2" key="1">
    <citation type="journal article" date="2012" name="Nature">
        <title>The tomato genome sequence provides insights into fleshy fruit evolution.</title>
        <authorList>
            <consortium name="Tomato Genome Consortium"/>
        </authorList>
    </citation>
    <scope>NUCLEOTIDE SEQUENCE [LARGE SCALE GENOMIC DNA]</scope>
    <source>
        <strain evidence="2">cv. Heinz 1706</strain>
    </source>
</reference>
<name>A0A494G8D8_SOLLC</name>
<dbReference type="Gramene" id="Solyc00g006520.1.1">
    <property type="protein sequence ID" value="Solyc00g006520.1.1"/>
    <property type="gene ID" value="Solyc00g006520.1"/>
</dbReference>
<organism evidence="2">
    <name type="scientific">Solanum lycopersicum</name>
    <name type="common">Tomato</name>
    <name type="synonym">Lycopersicon esculentum</name>
    <dbReference type="NCBI Taxonomy" id="4081"/>
    <lineage>
        <taxon>Eukaryota</taxon>
        <taxon>Viridiplantae</taxon>
        <taxon>Streptophyta</taxon>
        <taxon>Embryophyta</taxon>
        <taxon>Tracheophyta</taxon>
        <taxon>Spermatophyta</taxon>
        <taxon>Magnoliopsida</taxon>
        <taxon>eudicotyledons</taxon>
        <taxon>Gunneridae</taxon>
        <taxon>Pentapetalae</taxon>
        <taxon>asterids</taxon>
        <taxon>lamiids</taxon>
        <taxon>Solanales</taxon>
        <taxon>Solanaceae</taxon>
        <taxon>Solanoideae</taxon>
        <taxon>Solaneae</taxon>
        <taxon>Solanum</taxon>
        <taxon>Solanum subgen. Lycopersicon</taxon>
    </lineage>
</organism>
<protein>
    <submittedName>
        <fullName evidence="2">Uncharacterized protein</fullName>
    </submittedName>
</protein>
<proteinExistence type="predicted"/>
<dbReference type="PaxDb" id="4081-Solyc00g006520.1.1"/>
<sequence length="168" mass="18709">MCEASFPKPTLTPRSLEASCPKPHPHASKGSRRNSSSLPHPRGNHVPKARTIVRRACPPPRGLMHHFQSLSLPRARIFVHRSTPPTQGLDNSFREPPTFEGIVPQALHPAHKDLRCSTVNIQNPLEARGVVPKPPEAQRPKPHLLQPKSLEDPFQEDNMPLVARCTIL</sequence>
<evidence type="ECO:0000256" key="1">
    <source>
        <dbReference type="SAM" id="MobiDB-lite"/>
    </source>
</evidence>
<feature type="region of interest" description="Disordered" evidence="1">
    <location>
        <begin position="1"/>
        <end position="51"/>
    </location>
</feature>
<feature type="region of interest" description="Disordered" evidence="1">
    <location>
        <begin position="129"/>
        <end position="156"/>
    </location>
</feature>
<feature type="compositionally biased region" description="Basic residues" evidence="1">
    <location>
        <begin position="42"/>
        <end position="51"/>
    </location>
</feature>
<keyword evidence="3" id="KW-1185">Reference proteome</keyword>
<accession>A0A494G8D8</accession>
<dbReference type="EnsemblPlants" id="Solyc00g006520.1.1">
    <property type="protein sequence ID" value="Solyc00g006520.1.1"/>
    <property type="gene ID" value="Solyc00g006520.1"/>
</dbReference>
<dbReference type="Proteomes" id="UP000004994">
    <property type="component" value="Unassembled WGS sequence"/>
</dbReference>
<reference evidence="2" key="2">
    <citation type="submission" date="2019-04" db="UniProtKB">
        <authorList>
            <consortium name="EnsemblPlants"/>
        </authorList>
    </citation>
    <scope>IDENTIFICATION</scope>
    <source>
        <strain evidence="2">cv. Heinz 1706</strain>
    </source>
</reference>
<dbReference type="AlphaFoldDB" id="A0A494G8D8"/>
<feature type="compositionally biased region" description="Basic residues" evidence="1">
    <location>
        <begin position="23"/>
        <end position="32"/>
    </location>
</feature>
<dbReference type="InParanoid" id="A0A494G8D8"/>
<evidence type="ECO:0000313" key="2">
    <source>
        <dbReference type="EnsemblPlants" id="Solyc00g006520.1.1"/>
    </source>
</evidence>
<evidence type="ECO:0000313" key="3">
    <source>
        <dbReference type="Proteomes" id="UP000004994"/>
    </source>
</evidence>